<dbReference type="InterPro" id="IPR013094">
    <property type="entry name" value="AB_hydrolase_3"/>
</dbReference>
<evidence type="ECO:0000256" key="1">
    <source>
        <dbReference type="ARBA" id="ARBA00022801"/>
    </source>
</evidence>
<keyword evidence="1" id="KW-0378">Hydrolase</keyword>
<dbReference type="Pfam" id="PF07859">
    <property type="entry name" value="Abhydrolase_3"/>
    <property type="match status" value="1"/>
</dbReference>
<dbReference type="InterPro" id="IPR029058">
    <property type="entry name" value="AB_hydrolase_fold"/>
</dbReference>
<dbReference type="PANTHER" id="PTHR48081">
    <property type="entry name" value="AB HYDROLASE SUPERFAMILY PROTEIN C4A8.06C"/>
    <property type="match status" value="1"/>
</dbReference>
<evidence type="ECO:0000313" key="4">
    <source>
        <dbReference type="EMBL" id="CAB4822954.1"/>
    </source>
</evidence>
<proteinExistence type="predicted"/>
<dbReference type="PANTHER" id="PTHR48081:SF8">
    <property type="entry name" value="ALPHA_BETA HYDROLASE FOLD-3 DOMAIN-CONTAINING PROTEIN-RELATED"/>
    <property type="match status" value="1"/>
</dbReference>
<dbReference type="EMBL" id="CAFBPM010000028">
    <property type="protein sequence ID" value="CAB5032022.1"/>
    <property type="molecule type" value="Genomic_DNA"/>
</dbReference>
<evidence type="ECO:0000259" key="3">
    <source>
        <dbReference type="Pfam" id="PF07859"/>
    </source>
</evidence>
<sequence>MSQQRSPDLPGRLGHPAMSLKDDPRADPRLIALMEPLGLADAHQPLPFSHESPLSEIIDFISTIEEGFELLFSGIFHDLPSVEGVVSTSETIQGIDGNEIELFLHRPADTHGPLPGILHLHGGGMVLLGADGPGYVRWREELAATGLVVVGVQFRNGAGRLGTHPFPAGLNDCISALHWMHEQRERLGISKIVVSGESGGGNLSIATTLSAKREGRLNEIDGVYAQCPYISNAYATPLPELTSLYENNGYFLGEELMALMAQMYDPSGLHATDALAWPYYASIDELRGLPPHVISVNELDPLRDEGLAHYRKLATAGVSASARTVNGTSHAGDCIFRTAIPEAYESTIRDINSFACSL</sequence>
<evidence type="ECO:0000256" key="2">
    <source>
        <dbReference type="SAM" id="MobiDB-lite"/>
    </source>
</evidence>
<reference evidence="6" key="1">
    <citation type="submission" date="2020-05" db="EMBL/GenBank/DDBJ databases">
        <authorList>
            <person name="Chiriac C."/>
            <person name="Salcher M."/>
            <person name="Ghai R."/>
            <person name="Kavagutti S V."/>
        </authorList>
    </citation>
    <scope>NUCLEOTIDE SEQUENCE</scope>
</reference>
<evidence type="ECO:0000313" key="5">
    <source>
        <dbReference type="EMBL" id="CAB4860383.1"/>
    </source>
</evidence>
<dbReference type="Gene3D" id="3.40.50.1820">
    <property type="entry name" value="alpha/beta hydrolase"/>
    <property type="match status" value="1"/>
</dbReference>
<feature type="region of interest" description="Disordered" evidence="2">
    <location>
        <begin position="1"/>
        <end position="24"/>
    </location>
</feature>
<dbReference type="InterPro" id="IPR050300">
    <property type="entry name" value="GDXG_lipolytic_enzyme"/>
</dbReference>
<protein>
    <submittedName>
        <fullName evidence="6">Unannotated protein</fullName>
    </submittedName>
</protein>
<dbReference type="SUPFAM" id="SSF53474">
    <property type="entry name" value="alpha/beta-Hydrolases"/>
    <property type="match status" value="1"/>
</dbReference>
<evidence type="ECO:0000313" key="6">
    <source>
        <dbReference type="EMBL" id="CAB5032022.1"/>
    </source>
</evidence>
<feature type="domain" description="Alpha/beta hydrolase fold-3" evidence="3">
    <location>
        <begin position="117"/>
        <end position="331"/>
    </location>
</feature>
<organism evidence="6">
    <name type="scientific">freshwater metagenome</name>
    <dbReference type="NCBI Taxonomy" id="449393"/>
    <lineage>
        <taxon>unclassified sequences</taxon>
        <taxon>metagenomes</taxon>
        <taxon>ecological metagenomes</taxon>
    </lineage>
</organism>
<dbReference type="GO" id="GO:0016787">
    <property type="term" value="F:hydrolase activity"/>
    <property type="evidence" value="ECO:0007669"/>
    <property type="project" value="UniProtKB-KW"/>
</dbReference>
<dbReference type="EMBL" id="CAFABE010000017">
    <property type="protein sequence ID" value="CAB4822954.1"/>
    <property type="molecule type" value="Genomic_DNA"/>
</dbReference>
<dbReference type="AlphaFoldDB" id="A0A6J7RTM1"/>
<accession>A0A6J7RTM1</accession>
<name>A0A6J7RTM1_9ZZZZ</name>
<gene>
    <name evidence="4" type="ORF">UFOPK3164_00549</name>
    <name evidence="5" type="ORF">UFOPK3427_00147</name>
    <name evidence="6" type="ORF">UFOPK4112_01773</name>
</gene>
<dbReference type="EMBL" id="CAFBLT010000001">
    <property type="protein sequence ID" value="CAB4860383.1"/>
    <property type="molecule type" value="Genomic_DNA"/>
</dbReference>